<dbReference type="GeneID" id="14495247"/>
<feature type="region of interest" description="Disordered" evidence="4">
    <location>
        <begin position="181"/>
        <end position="232"/>
    </location>
</feature>
<gene>
    <name evidence="6" type="primary">TBLA0C04710</name>
    <name evidence="6" type="ORF">TBLA_0C04710</name>
</gene>
<feature type="compositionally biased region" description="Polar residues" evidence="4">
    <location>
        <begin position="22"/>
        <end position="32"/>
    </location>
</feature>
<dbReference type="InParanoid" id="I2H1L5"/>
<name>I2H1L5_HENB6</name>
<dbReference type="FunCoup" id="I2H1L5">
    <property type="interactions" value="194"/>
</dbReference>
<keyword evidence="3" id="KW-0539">Nucleus</keyword>
<evidence type="ECO:0000256" key="3">
    <source>
        <dbReference type="ARBA" id="ARBA00023242"/>
    </source>
</evidence>
<dbReference type="OMA" id="NMDKRGV"/>
<keyword evidence="7" id="KW-1185">Reference proteome</keyword>
<feature type="compositionally biased region" description="Basic and acidic residues" evidence="4">
    <location>
        <begin position="181"/>
        <end position="204"/>
    </location>
</feature>
<dbReference type="PANTHER" id="PTHR23138:SF142">
    <property type="entry name" value="RAN-BINDING PROTEIN 3B-RELATED"/>
    <property type="match status" value="1"/>
</dbReference>
<feature type="compositionally biased region" description="Basic and acidic residues" evidence="4">
    <location>
        <begin position="60"/>
        <end position="128"/>
    </location>
</feature>
<dbReference type="GO" id="GO:0000056">
    <property type="term" value="P:ribosomal small subunit export from nucleus"/>
    <property type="evidence" value="ECO:0007669"/>
    <property type="project" value="EnsemblFungi"/>
</dbReference>
<dbReference type="GO" id="GO:0006607">
    <property type="term" value="P:NLS-bearing protein import into nucleus"/>
    <property type="evidence" value="ECO:0007669"/>
    <property type="project" value="TreeGrafter"/>
</dbReference>
<dbReference type="EMBL" id="HE806318">
    <property type="protein sequence ID" value="CCH60267.1"/>
    <property type="molecule type" value="Genomic_DNA"/>
</dbReference>
<feature type="compositionally biased region" description="Polar residues" evidence="4">
    <location>
        <begin position="133"/>
        <end position="159"/>
    </location>
</feature>
<dbReference type="FunFam" id="2.30.29.30:FF:000454">
    <property type="entry name" value="Ran-specific GTPase-activating protein 2"/>
    <property type="match status" value="1"/>
</dbReference>
<dbReference type="Pfam" id="PF00638">
    <property type="entry name" value="Ran_BP1"/>
    <property type="match status" value="1"/>
</dbReference>
<dbReference type="GO" id="GO:0006611">
    <property type="term" value="P:protein export from nucleus"/>
    <property type="evidence" value="ECO:0007669"/>
    <property type="project" value="EnsemblFungi"/>
</dbReference>
<dbReference type="Gene3D" id="2.30.29.30">
    <property type="entry name" value="Pleckstrin-homology domain (PH domain)/Phosphotyrosine-binding domain (PTB)"/>
    <property type="match status" value="1"/>
</dbReference>
<evidence type="ECO:0000313" key="7">
    <source>
        <dbReference type="Proteomes" id="UP000002866"/>
    </source>
</evidence>
<evidence type="ECO:0000313" key="6">
    <source>
        <dbReference type="EMBL" id="CCH60267.1"/>
    </source>
</evidence>
<dbReference type="KEGG" id="tbl:TBLA_0C04710"/>
<comment type="subcellular location">
    <subcellularLocation>
        <location evidence="1">Nucleus</location>
    </subcellularLocation>
</comment>
<proteinExistence type="predicted"/>
<evidence type="ECO:0000256" key="2">
    <source>
        <dbReference type="ARBA" id="ARBA00022553"/>
    </source>
</evidence>
<evidence type="ECO:0000256" key="4">
    <source>
        <dbReference type="SAM" id="MobiDB-lite"/>
    </source>
</evidence>
<keyword evidence="2" id="KW-0597">Phosphoprotein</keyword>
<protein>
    <recommendedName>
        <fullName evidence="5">RanBD1 domain-containing protein</fullName>
    </recommendedName>
</protein>
<dbReference type="SMART" id="SM00160">
    <property type="entry name" value="RanBD"/>
    <property type="match status" value="1"/>
</dbReference>
<feature type="region of interest" description="Disordered" evidence="4">
    <location>
        <begin position="1"/>
        <end position="159"/>
    </location>
</feature>
<sequence length="355" mass="39588">MIDNNTDEKSASLKRNRDETSIESNELGNTRNEAVHKKTKVENSNGNEQQLGKKASINSEEQKSASDNSKKSTEEHSEDTITKEEKKEDDTEKEITKKDDKAGDKNEKEDIQKNNKVDADNKDSETKQKYVFGSTSKFGAGFNLSNTASSIGSEDTSTELAQKSFSFGSGFAFGGGFDVLKEPKDNISSKTEKSSTLDEEKKSEVSNSKADNTDETVSGSQDNSIVSLKKQEVKSGEEEEEVIYQANAKLYQLQDVKEGWKERGVGHIRINKNRTSGKYRIIMRSRALLKVLLNISLIKGLSVSKGFPGSLQGEKFIRIITFTDNKTPMQYALKTGKKEIAEELYDKIQESKEKL</sequence>
<evidence type="ECO:0000256" key="1">
    <source>
        <dbReference type="ARBA" id="ARBA00004123"/>
    </source>
</evidence>
<dbReference type="AlphaFoldDB" id="I2H1L5"/>
<dbReference type="OrthoDB" id="411251at2759"/>
<dbReference type="PROSITE" id="PS50196">
    <property type="entry name" value="RANBD1"/>
    <property type="match status" value="1"/>
</dbReference>
<dbReference type="Proteomes" id="UP000002866">
    <property type="component" value="Chromosome 3"/>
</dbReference>
<reference evidence="6 7" key="1">
    <citation type="journal article" date="2011" name="Proc. Natl. Acad. Sci. U.S.A.">
        <title>Evolutionary erosion of yeast sex chromosomes by mating-type switching accidents.</title>
        <authorList>
            <person name="Gordon J.L."/>
            <person name="Armisen D."/>
            <person name="Proux-Wera E."/>
            <person name="Oheigeartaigh S.S."/>
            <person name="Byrne K.P."/>
            <person name="Wolfe K.H."/>
        </authorList>
    </citation>
    <scope>NUCLEOTIDE SEQUENCE [LARGE SCALE GENOMIC DNA]</scope>
    <source>
        <strain evidence="7">ATCC 34711 / CBS 6284 / DSM 70876 / NBRC 10599 / NRRL Y-10934 / UCD 77-7</strain>
    </source>
</reference>
<feature type="compositionally biased region" description="Basic and acidic residues" evidence="4">
    <location>
        <begin position="1"/>
        <end position="20"/>
    </location>
</feature>
<evidence type="ECO:0000259" key="5">
    <source>
        <dbReference type="PROSITE" id="PS50196"/>
    </source>
</evidence>
<dbReference type="HOGENOM" id="CLU_052718_0_0_1"/>
<dbReference type="SUPFAM" id="SSF50729">
    <property type="entry name" value="PH domain-like"/>
    <property type="match status" value="1"/>
</dbReference>
<dbReference type="eggNOG" id="KOG0864">
    <property type="taxonomic scope" value="Eukaryota"/>
</dbReference>
<feature type="domain" description="RanBD1" evidence="5">
    <location>
        <begin position="221"/>
        <end position="355"/>
    </location>
</feature>
<dbReference type="InterPro" id="IPR045255">
    <property type="entry name" value="RanBP1-like"/>
</dbReference>
<dbReference type="GO" id="GO:0005829">
    <property type="term" value="C:cytosol"/>
    <property type="evidence" value="ECO:0007669"/>
    <property type="project" value="EnsemblFungi"/>
</dbReference>
<dbReference type="PANTHER" id="PTHR23138">
    <property type="entry name" value="RAN BINDING PROTEIN"/>
    <property type="match status" value="1"/>
</dbReference>
<accession>I2H1L5</accession>
<dbReference type="GO" id="GO:0005634">
    <property type="term" value="C:nucleus"/>
    <property type="evidence" value="ECO:0007669"/>
    <property type="project" value="UniProtKB-SubCell"/>
</dbReference>
<dbReference type="RefSeq" id="XP_004179786.1">
    <property type="nucleotide sequence ID" value="XM_004179738.1"/>
</dbReference>
<dbReference type="InterPro" id="IPR011993">
    <property type="entry name" value="PH-like_dom_sf"/>
</dbReference>
<feature type="compositionally biased region" description="Polar residues" evidence="4">
    <location>
        <begin position="205"/>
        <end position="226"/>
    </location>
</feature>
<dbReference type="InterPro" id="IPR000156">
    <property type="entry name" value="Ran_bind_dom"/>
</dbReference>
<organism evidence="6 7">
    <name type="scientific">Henningerozyma blattae (strain ATCC 34711 / CBS 6284 / DSM 70876 / NBRC 10599 / NRRL Y-10934 / UCD 77-7)</name>
    <name type="common">Yeast</name>
    <name type="synonym">Tetrapisispora blattae</name>
    <dbReference type="NCBI Taxonomy" id="1071380"/>
    <lineage>
        <taxon>Eukaryota</taxon>
        <taxon>Fungi</taxon>
        <taxon>Dikarya</taxon>
        <taxon>Ascomycota</taxon>
        <taxon>Saccharomycotina</taxon>
        <taxon>Saccharomycetes</taxon>
        <taxon>Saccharomycetales</taxon>
        <taxon>Saccharomycetaceae</taxon>
        <taxon>Henningerozyma</taxon>
    </lineage>
</organism>
<dbReference type="STRING" id="1071380.I2H1L5"/>